<dbReference type="PANTHER" id="PTHR14859:SF1">
    <property type="entry name" value="PGAP2-INTERACTING PROTEIN"/>
    <property type="match status" value="1"/>
</dbReference>
<sequence>MILRFLHWNILFKEKIDNILSFINYLSPDTICLNELSNGLKFNNKIDTAVYLAQKLHFDHFTKKYMDWKGDESQLVESGIFSYFPIIRKKFHYTKSLSYDKALGIKKGSVYLEAEIKVNRRKLIFATDHLSYTSGLIETKDKFSEVEKLTEILKRNKKNFVFSGDLNAPPTSYTIKKIQNYLVNCGPSLRQKTAFTKESLDPLGWKLDFRWRLDYVFATKDMVVKSAKIVNTFKSDHLPILVEFVV</sequence>
<dbReference type="Proteomes" id="UP000177208">
    <property type="component" value="Unassembled WGS sequence"/>
</dbReference>
<evidence type="ECO:0000259" key="1">
    <source>
        <dbReference type="Pfam" id="PF03372"/>
    </source>
</evidence>
<dbReference type="AlphaFoldDB" id="A0A1F7G963"/>
<proteinExistence type="predicted"/>
<feature type="domain" description="Endonuclease/exonuclease/phosphatase" evidence="1">
    <location>
        <begin position="6"/>
        <end position="237"/>
    </location>
</feature>
<name>A0A1F7G963_9BACT</name>
<protein>
    <recommendedName>
        <fullName evidence="1">Endonuclease/exonuclease/phosphatase domain-containing protein</fullName>
    </recommendedName>
</protein>
<evidence type="ECO:0000313" key="3">
    <source>
        <dbReference type="Proteomes" id="UP000177208"/>
    </source>
</evidence>
<dbReference type="SUPFAM" id="SSF56219">
    <property type="entry name" value="DNase I-like"/>
    <property type="match status" value="1"/>
</dbReference>
<dbReference type="InterPro" id="IPR036691">
    <property type="entry name" value="Endo/exonu/phosph_ase_sf"/>
</dbReference>
<dbReference type="PANTHER" id="PTHR14859">
    <property type="entry name" value="CALCOFLUOR WHITE HYPERSENSITIVE PROTEIN PRECURSOR"/>
    <property type="match status" value="1"/>
</dbReference>
<dbReference type="InterPro" id="IPR005135">
    <property type="entry name" value="Endo/exonuclease/phosphatase"/>
</dbReference>
<reference evidence="2 3" key="1">
    <citation type="journal article" date="2016" name="Nat. Commun.">
        <title>Thousands of microbial genomes shed light on interconnected biogeochemical processes in an aquifer system.</title>
        <authorList>
            <person name="Anantharaman K."/>
            <person name="Brown C.T."/>
            <person name="Hug L.A."/>
            <person name="Sharon I."/>
            <person name="Castelle C.J."/>
            <person name="Probst A.J."/>
            <person name="Thomas B.C."/>
            <person name="Singh A."/>
            <person name="Wilkins M.J."/>
            <person name="Karaoz U."/>
            <person name="Brodie E.L."/>
            <person name="Williams K.H."/>
            <person name="Hubbard S.S."/>
            <person name="Banfield J.F."/>
        </authorList>
    </citation>
    <scope>NUCLEOTIDE SEQUENCE [LARGE SCALE GENOMIC DNA]</scope>
</reference>
<dbReference type="Pfam" id="PF03372">
    <property type="entry name" value="Exo_endo_phos"/>
    <property type="match status" value="1"/>
</dbReference>
<accession>A0A1F7G963</accession>
<dbReference type="InterPro" id="IPR051916">
    <property type="entry name" value="GPI-anchor_lipid_remodeler"/>
</dbReference>
<dbReference type="GO" id="GO:0016020">
    <property type="term" value="C:membrane"/>
    <property type="evidence" value="ECO:0007669"/>
    <property type="project" value="GOC"/>
</dbReference>
<dbReference type="GO" id="GO:0003824">
    <property type="term" value="F:catalytic activity"/>
    <property type="evidence" value="ECO:0007669"/>
    <property type="project" value="InterPro"/>
</dbReference>
<dbReference type="Gene3D" id="3.60.10.10">
    <property type="entry name" value="Endonuclease/exonuclease/phosphatase"/>
    <property type="match status" value="1"/>
</dbReference>
<dbReference type="EMBL" id="MFZG01000037">
    <property type="protein sequence ID" value="OGK15439.1"/>
    <property type="molecule type" value="Genomic_DNA"/>
</dbReference>
<evidence type="ECO:0000313" key="2">
    <source>
        <dbReference type="EMBL" id="OGK15439.1"/>
    </source>
</evidence>
<organism evidence="2 3">
    <name type="scientific">Candidatus Roizmanbacteria bacterium RIFCSPHIGHO2_01_FULL_39_12c</name>
    <dbReference type="NCBI Taxonomy" id="1802031"/>
    <lineage>
        <taxon>Bacteria</taxon>
        <taxon>Candidatus Roizmaniibacteriota</taxon>
    </lineage>
</organism>
<gene>
    <name evidence="2" type="ORF">A2774_05040</name>
</gene>
<comment type="caution">
    <text evidence="2">The sequence shown here is derived from an EMBL/GenBank/DDBJ whole genome shotgun (WGS) entry which is preliminary data.</text>
</comment>
<dbReference type="GO" id="GO:0006506">
    <property type="term" value="P:GPI anchor biosynthetic process"/>
    <property type="evidence" value="ECO:0007669"/>
    <property type="project" value="TreeGrafter"/>
</dbReference>